<gene>
    <name evidence="12" type="primary">gspL</name>
    <name evidence="12" type="ORF">GMPD_08900</name>
    <name evidence="13" type="ORF">M1B72_18755</name>
</gene>
<dbReference type="Proteomes" id="UP000568888">
    <property type="component" value="Unassembled WGS sequence"/>
</dbReference>
<keyword evidence="15" id="KW-1185">Reference proteome</keyword>
<keyword evidence="3" id="KW-0813">Transport</keyword>
<dbReference type="GO" id="GO:0015627">
    <property type="term" value="C:type II protein secretion system complex"/>
    <property type="evidence" value="ECO:0007669"/>
    <property type="project" value="InterPro"/>
</dbReference>
<dbReference type="EMBL" id="BLXY01000001">
    <property type="protein sequence ID" value="GFO62971.1"/>
    <property type="molecule type" value="Genomic_DNA"/>
</dbReference>
<dbReference type="GO" id="GO:0005886">
    <property type="term" value="C:plasma membrane"/>
    <property type="evidence" value="ECO:0007669"/>
    <property type="project" value="UniProtKB-SubCell"/>
</dbReference>
<dbReference type="AlphaFoldDB" id="A0A6V8MSL4"/>
<dbReference type="EMBL" id="CP096574">
    <property type="protein sequence ID" value="UPU35459.1"/>
    <property type="molecule type" value="Genomic_DNA"/>
</dbReference>
<dbReference type="InterPro" id="IPR043129">
    <property type="entry name" value="ATPase_NBD"/>
</dbReference>
<evidence type="ECO:0000313" key="12">
    <source>
        <dbReference type="EMBL" id="GFO62971.1"/>
    </source>
</evidence>
<evidence type="ECO:0000313" key="15">
    <source>
        <dbReference type="Proteomes" id="UP000831485"/>
    </source>
</evidence>
<keyword evidence="4" id="KW-1003">Cell membrane</keyword>
<protein>
    <submittedName>
        <fullName evidence="12">Type II secretion system protein GspL</fullName>
    </submittedName>
</protein>
<organism evidence="12 14">
    <name type="scientific">Geomonas paludis</name>
    <dbReference type="NCBI Taxonomy" id="2740185"/>
    <lineage>
        <taxon>Bacteria</taxon>
        <taxon>Pseudomonadati</taxon>
        <taxon>Thermodesulfobacteriota</taxon>
        <taxon>Desulfuromonadia</taxon>
        <taxon>Geobacterales</taxon>
        <taxon>Geobacteraceae</taxon>
        <taxon>Geomonas</taxon>
    </lineage>
</organism>
<feature type="domain" description="GspL periplasmic" evidence="11">
    <location>
        <begin position="274"/>
        <end position="361"/>
    </location>
</feature>
<evidence type="ECO:0000256" key="6">
    <source>
        <dbReference type="ARBA" id="ARBA00022692"/>
    </source>
</evidence>
<evidence type="ECO:0000256" key="2">
    <source>
        <dbReference type="ARBA" id="ARBA00005318"/>
    </source>
</evidence>
<evidence type="ECO:0000313" key="13">
    <source>
        <dbReference type="EMBL" id="UPU35459.1"/>
    </source>
</evidence>
<evidence type="ECO:0000256" key="10">
    <source>
        <dbReference type="SAM" id="Phobius"/>
    </source>
</evidence>
<dbReference type="GO" id="GO:0015628">
    <property type="term" value="P:protein secretion by the type II secretion system"/>
    <property type="evidence" value="ECO:0007669"/>
    <property type="project" value="InterPro"/>
</dbReference>
<keyword evidence="5" id="KW-0997">Cell inner membrane</keyword>
<dbReference type="NCBIfam" id="TIGR01709">
    <property type="entry name" value="typeII_sec_gspL"/>
    <property type="match status" value="1"/>
</dbReference>
<reference evidence="13" key="3">
    <citation type="submission" date="2022-04" db="EMBL/GenBank/DDBJ databases">
        <authorList>
            <person name="Liu G."/>
        </authorList>
    </citation>
    <scope>NUCLEOTIDE SEQUENCE</scope>
    <source>
        <strain evidence="13">RG22</strain>
    </source>
</reference>
<accession>A0A6V8MSL4</accession>
<dbReference type="InterPro" id="IPR007812">
    <property type="entry name" value="T2SS_protein-GspL"/>
</dbReference>
<proteinExistence type="inferred from homology"/>
<evidence type="ECO:0000313" key="14">
    <source>
        <dbReference type="Proteomes" id="UP000568888"/>
    </source>
</evidence>
<evidence type="ECO:0000256" key="5">
    <source>
        <dbReference type="ARBA" id="ARBA00022519"/>
    </source>
</evidence>
<comment type="similarity">
    <text evidence="2">Belongs to the GSP L family.</text>
</comment>
<dbReference type="Gene3D" id="3.30.420.380">
    <property type="match status" value="1"/>
</dbReference>
<evidence type="ECO:0000256" key="8">
    <source>
        <dbReference type="ARBA" id="ARBA00022989"/>
    </source>
</evidence>
<evidence type="ECO:0000256" key="9">
    <source>
        <dbReference type="ARBA" id="ARBA00023136"/>
    </source>
</evidence>
<sequence length="429" mass="46165">MDMLIVQLKRTELVLASFRAKKGGAAFLSAERHPLLGEEGELSRILGGSSLATGEHRVVLALPPSTLFMRELELPISDRAKVRELLPLELKGETALDTDQLAFDALPLAGGKMLAVWGRVQELAEKIDLLKEAGLEPEVVTASVFHWDKLAPAAGTVAVSDGEAVAAYSDGAPIYFRALPPNATDQDLQRTVTALEMSRSLRVERVISHNPGKQQQDTVAPSTRGLFEAFGDDPRAAHDLAGAYALAAAVADNSAVNLRRGPLAYTAATEKLYQRLRVSMMLAAALVLLIFVESGVRYYLVKRDLASLDRTITGIYKEVFPTRKKAVDEVAELRSEIKRLEGAKTSSNVLKLLSDVAQVKGDDVFGIYETEVTGADVRLKGDAKSVQAAGDLKTRAAAILEGAEVGETKSRPDGSVTFTLSGKMKGVTR</sequence>
<dbReference type="InterPro" id="IPR025691">
    <property type="entry name" value="GspL_pp_dom"/>
</dbReference>
<name>A0A6V8MSL4_9BACT</name>
<evidence type="ECO:0000259" key="11">
    <source>
        <dbReference type="Pfam" id="PF12693"/>
    </source>
</evidence>
<dbReference type="GO" id="GO:0009276">
    <property type="term" value="C:Gram-negative-bacterium-type cell wall"/>
    <property type="evidence" value="ECO:0007669"/>
    <property type="project" value="InterPro"/>
</dbReference>
<keyword evidence="8 10" id="KW-1133">Transmembrane helix</keyword>
<keyword evidence="7" id="KW-0653">Protein transport</keyword>
<reference evidence="12" key="2">
    <citation type="journal article" date="2021" name="Int. J. Syst. Evol. Microbiol.">
        <title>Geomonas silvestris sp. nov., Geomonas paludis sp. nov. and Geomonas limicola sp. nov., isolated from terrestrial environments, and emended description of the genus Geomonas.</title>
        <authorList>
            <person name="Itoh H."/>
            <person name="Xu Z."/>
            <person name="Masuda Y."/>
            <person name="Ushijima N."/>
            <person name="Hayakawa C."/>
            <person name="Shiratori Y."/>
            <person name="Senoo K."/>
        </authorList>
    </citation>
    <scope>NUCLEOTIDE SEQUENCE</scope>
    <source>
        <strain evidence="12">Red736</strain>
    </source>
</reference>
<evidence type="ECO:0000256" key="4">
    <source>
        <dbReference type="ARBA" id="ARBA00022475"/>
    </source>
</evidence>
<dbReference type="Pfam" id="PF12693">
    <property type="entry name" value="GspL_C"/>
    <property type="match status" value="1"/>
</dbReference>
<keyword evidence="6 10" id="KW-0812">Transmembrane</keyword>
<evidence type="ECO:0000256" key="3">
    <source>
        <dbReference type="ARBA" id="ARBA00022448"/>
    </source>
</evidence>
<reference evidence="14" key="1">
    <citation type="submission" date="2020-06" db="EMBL/GenBank/DDBJ databases">
        <title>Draft genomic sequecing of Geomonas sp. Red736.</title>
        <authorList>
            <person name="Itoh H."/>
            <person name="Xu Z.X."/>
            <person name="Ushijima N."/>
            <person name="Masuda Y."/>
            <person name="Shiratori Y."/>
            <person name="Senoo K."/>
        </authorList>
    </citation>
    <scope>NUCLEOTIDE SEQUENCE [LARGE SCALE GENOMIC DNA]</scope>
    <source>
        <strain evidence="14">Red736</strain>
    </source>
</reference>
<evidence type="ECO:0000256" key="7">
    <source>
        <dbReference type="ARBA" id="ARBA00022927"/>
    </source>
</evidence>
<evidence type="ECO:0000256" key="1">
    <source>
        <dbReference type="ARBA" id="ARBA00004533"/>
    </source>
</evidence>
<keyword evidence="9 10" id="KW-0472">Membrane</keyword>
<dbReference type="SUPFAM" id="SSF53067">
    <property type="entry name" value="Actin-like ATPase domain"/>
    <property type="match status" value="1"/>
</dbReference>
<feature type="transmembrane region" description="Helical" evidence="10">
    <location>
        <begin position="280"/>
        <end position="300"/>
    </location>
</feature>
<dbReference type="Proteomes" id="UP000831485">
    <property type="component" value="Chromosome"/>
</dbReference>
<dbReference type="RefSeq" id="WP_183345499.1">
    <property type="nucleotide sequence ID" value="NZ_BLXY01000001.1"/>
</dbReference>
<comment type="subcellular location">
    <subcellularLocation>
        <location evidence="1">Cell inner membrane</location>
    </subcellularLocation>
</comment>